<dbReference type="RefSeq" id="WP_157959334.1">
    <property type="nucleotide sequence ID" value="NZ_LS483254.1"/>
</dbReference>
<dbReference type="OrthoDB" id="9855238at2"/>
<organism evidence="2 3">
    <name type="scientific">Candidatus Bipolaricaulis anaerobius</name>
    <dbReference type="NCBI Taxonomy" id="2026885"/>
    <lineage>
        <taxon>Bacteria</taxon>
        <taxon>Candidatus Bipolaricaulota</taxon>
        <taxon>Candidatus Bipolaricaulia</taxon>
        <taxon>Candidatus Bipolaricaulales</taxon>
        <taxon>Candidatus Bipolaricaulaceae</taxon>
        <taxon>Candidatus Bipolaricaulis</taxon>
    </lineage>
</organism>
<feature type="chain" id="PRO_5015921148" description="Peptidase C39-like domain-containing protein" evidence="1">
    <location>
        <begin position="24"/>
        <end position="287"/>
    </location>
</feature>
<sequence>MRRWARIVAFIALAGLETALTSAAPLPERMILTGTPPFGPTWLATGEGAPIPAGCGPEAARILLAYYDRRYGYRFVGDDPGGAIGEIHGRMGTVTVLWGGVRQGLTWPWSFVPGLAAYVTARYPGGATIGTLDGDPGAAFARSVDLVRRGVPHVILFDWQGTGGIFPNHYAVVVGYDTSEGRQLLVLNPGWGYDFQLLNMSDPAVAPVTLFWIEEIRDPPAAEPGIPIGPPSGVGMWEVDAAGRLQFRPVLRLHHDPRSAVRWPASSQVEFLVPGADDLAIVTWDAH</sequence>
<protein>
    <recommendedName>
        <fullName evidence="4">Peptidase C39-like domain-containing protein</fullName>
    </recommendedName>
</protein>
<dbReference type="AlphaFoldDB" id="A0A2X3MJ23"/>
<dbReference type="KEGG" id="bana:BARAN1_0120"/>
<dbReference type="Proteomes" id="UP000249818">
    <property type="component" value="Chromosome BARAN1"/>
</dbReference>
<accession>A0A2X3MJ23</accession>
<dbReference type="EMBL" id="LS483254">
    <property type="protein sequence ID" value="SQD92145.1"/>
    <property type="molecule type" value="Genomic_DNA"/>
</dbReference>
<reference evidence="3" key="1">
    <citation type="submission" date="2018-05" db="EMBL/GenBank/DDBJ databases">
        <authorList>
            <person name="Hao L."/>
        </authorList>
    </citation>
    <scope>NUCLEOTIDE SEQUENCE [LARGE SCALE GENOMIC DNA]</scope>
</reference>
<proteinExistence type="predicted"/>
<evidence type="ECO:0000256" key="1">
    <source>
        <dbReference type="SAM" id="SignalP"/>
    </source>
</evidence>
<gene>
    <name evidence="2" type="ORF">BARAN1_0120</name>
</gene>
<evidence type="ECO:0000313" key="3">
    <source>
        <dbReference type="Proteomes" id="UP000249818"/>
    </source>
</evidence>
<evidence type="ECO:0008006" key="4">
    <source>
        <dbReference type="Google" id="ProtNLM"/>
    </source>
</evidence>
<feature type="signal peptide" evidence="1">
    <location>
        <begin position="1"/>
        <end position="23"/>
    </location>
</feature>
<evidence type="ECO:0000313" key="2">
    <source>
        <dbReference type="EMBL" id="SQD92145.1"/>
    </source>
</evidence>
<keyword evidence="3" id="KW-1185">Reference proteome</keyword>
<name>A0A2X3MJ23_9BACT</name>
<keyword evidence="1" id="KW-0732">Signal</keyword>